<proteinExistence type="predicted"/>
<dbReference type="InterPro" id="IPR013103">
    <property type="entry name" value="RVT_2"/>
</dbReference>
<dbReference type="PANTHER" id="PTHR11439:SF515">
    <property type="entry name" value="GAG-POL POLYPROTEIN"/>
    <property type="match status" value="1"/>
</dbReference>
<accession>A0A699RG44</accession>
<organism evidence="2">
    <name type="scientific">Tanacetum cinerariifolium</name>
    <name type="common">Dalmatian daisy</name>
    <name type="synonym">Chrysanthemum cinerariifolium</name>
    <dbReference type="NCBI Taxonomy" id="118510"/>
    <lineage>
        <taxon>Eukaryota</taxon>
        <taxon>Viridiplantae</taxon>
        <taxon>Streptophyta</taxon>
        <taxon>Embryophyta</taxon>
        <taxon>Tracheophyta</taxon>
        <taxon>Spermatophyta</taxon>
        <taxon>Magnoliopsida</taxon>
        <taxon>eudicotyledons</taxon>
        <taxon>Gunneridae</taxon>
        <taxon>Pentapetalae</taxon>
        <taxon>asterids</taxon>
        <taxon>campanulids</taxon>
        <taxon>Asterales</taxon>
        <taxon>Asteraceae</taxon>
        <taxon>Asteroideae</taxon>
        <taxon>Anthemideae</taxon>
        <taxon>Anthemidinae</taxon>
        <taxon>Tanacetum</taxon>
    </lineage>
</organism>
<evidence type="ECO:0000259" key="1">
    <source>
        <dbReference type="Pfam" id="PF07727"/>
    </source>
</evidence>
<dbReference type="AlphaFoldDB" id="A0A699RG44"/>
<evidence type="ECO:0000313" key="2">
    <source>
        <dbReference type="EMBL" id="GFC84945.1"/>
    </source>
</evidence>
<name>A0A699RG44_TANCI</name>
<feature type="non-terminal residue" evidence="2">
    <location>
        <position position="1"/>
    </location>
</feature>
<gene>
    <name evidence="2" type="ORF">Tci_856915</name>
</gene>
<dbReference type="CDD" id="cd09272">
    <property type="entry name" value="RNase_HI_RT_Ty1"/>
    <property type="match status" value="1"/>
</dbReference>
<comment type="caution">
    <text evidence="2">The sequence shown here is derived from an EMBL/GenBank/DDBJ whole genome shotgun (WGS) entry which is preliminary data.</text>
</comment>
<feature type="domain" description="Reverse transcriptase Ty1/copia-type" evidence="1">
    <location>
        <begin position="5"/>
        <end position="68"/>
    </location>
</feature>
<reference evidence="2" key="1">
    <citation type="journal article" date="2019" name="Sci. Rep.">
        <title>Draft genome of Tanacetum cinerariifolium, the natural source of mosquito coil.</title>
        <authorList>
            <person name="Yamashiro T."/>
            <person name="Shiraishi A."/>
            <person name="Satake H."/>
            <person name="Nakayama K."/>
        </authorList>
    </citation>
    <scope>NUCLEOTIDE SEQUENCE</scope>
</reference>
<sequence length="205" mass="23084">EIVMVMSSIKQQMNKEFEMSDMGLLSYYLGIEVTQHEDAITLKKSAYARRVLLKTGMADCNPSQSPMEHKLELTKDEGGVPVNPTLFMEKPTVNHMQAVKRILRYIKGTVDYGLVYTKYRKGDVITGYSDSNHARDVEDRRTTGGMVFYLKENLVTWGSKKQQCVALSSCEVEFMAATTATCQEIWVSTLVQEITGKKAGPCVLY</sequence>
<feature type="non-terminal residue" evidence="2">
    <location>
        <position position="205"/>
    </location>
</feature>
<dbReference type="PANTHER" id="PTHR11439">
    <property type="entry name" value="GAG-POL-RELATED RETROTRANSPOSON"/>
    <property type="match status" value="1"/>
</dbReference>
<protein>
    <recommendedName>
        <fullName evidence="1">Reverse transcriptase Ty1/copia-type domain-containing protein</fullName>
    </recommendedName>
</protein>
<dbReference type="EMBL" id="BKCJ011097327">
    <property type="protein sequence ID" value="GFC84945.1"/>
    <property type="molecule type" value="Genomic_DNA"/>
</dbReference>
<dbReference type="Pfam" id="PF07727">
    <property type="entry name" value="RVT_2"/>
    <property type="match status" value="1"/>
</dbReference>